<proteinExistence type="inferred from homology"/>
<dbReference type="Pfam" id="PF04758">
    <property type="entry name" value="Ribosomal_S30"/>
    <property type="match status" value="1"/>
</dbReference>
<keyword evidence="7" id="KW-1185">Reference proteome</keyword>
<comment type="similarity">
    <text evidence="3">Belongs to the eukaryotic ribosomal protein eS30 family.</text>
</comment>
<reference evidence="6" key="2">
    <citation type="submission" date="2012-10" db="EMBL/GenBank/DDBJ databases">
        <authorList>
            <consortium name="The Broad Institute Genome Sequencing Platform"/>
            <consortium name="The Broad Institute Genome Sequencing Center for Infectious Disease"/>
            <person name="Cuomo C."/>
            <person name="Troemel E."/>
            <person name="Walker B."/>
            <person name="Young S.K."/>
            <person name="Zeng Q."/>
            <person name="Gargeya S."/>
            <person name="Fitzgerald M."/>
            <person name="Haas B."/>
            <person name="Abouelleil A."/>
            <person name="Alvarado L."/>
            <person name="Arachchi H.M."/>
            <person name="Berlin A.M."/>
            <person name="Chapman S.B."/>
            <person name="Goldberg J."/>
            <person name="Griggs A."/>
            <person name="Gujja S."/>
            <person name="Hansen M."/>
            <person name="Howarth C."/>
            <person name="Imamovic A."/>
            <person name="Larimer J."/>
            <person name="McCowan C."/>
            <person name="Murphy C."/>
            <person name="Neiman D."/>
            <person name="Pearson M."/>
            <person name="Priest M."/>
            <person name="Roberts A."/>
            <person name="Saif S."/>
            <person name="Shea T."/>
            <person name="Sisk P."/>
            <person name="Sykes S."/>
            <person name="Wortman J."/>
            <person name="Nusbaum C."/>
            <person name="Birren B."/>
        </authorList>
    </citation>
    <scope>NUCLEOTIDE SEQUENCE</scope>
    <source>
        <strain evidence="6">ERTm6</strain>
    </source>
</reference>
<dbReference type="AlphaFoldDB" id="H8ZBQ4"/>
<evidence type="ECO:0000256" key="2">
    <source>
        <dbReference type="ARBA" id="ARBA00023274"/>
    </source>
</evidence>
<keyword evidence="1 3" id="KW-0689">Ribosomal protein</keyword>
<evidence type="ECO:0000313" key="6">
    <source>
        <dbReference type="EMBL" id="KFG26034.1"/>
    </source>
</evidence>
<reference evidence="6 7" key="3">
    <citation type="journal article" date="2014" name="Genome Announc.">
        <title>Genome Sequence of the Microsporidian Species Nematocida sp1 Strain ERTm6 (ATCC PRA-372).</title>
        <authorList>
            <person name="Bakowski M.A."/>
            <person name="Priest M."/>
            <person name="Young S."/>
            <person name="Cuomo C.A."/>
            <person name="Troemel E.R."/>
        </authorList>
    </citation>
    <scope>NUCLEOTIDE SEQUENCE [LARGE SCALE GENOMIC DNA]</scope>
    <source>
        <strain evidence="6 7">ERTm6</strain>
    </source>
</reference>
<dbReference type="HOGENOM" id="CLU_010412_5_4_1"/>
<protein>
    <recommendedName>
        <fullName evidence="3">40S ribosomal protein S30</fullName>
    </recommendedName>
</protein>
<dbReference type="Proteomes" id="UP000054524">
    <property type="component" value="Unassembled WGS sequence"/>
</dbReference>
<dbReference type="STRING" id="944018.H8ZBQ4"/>
<evidence type="ECO:0000256" key="4">
    <source>
        <dbReference type="SAM" id="MobiDB-lite"/>
    </source>
</evidence>
<reference evidence="5" key="1">
    <citation type="submission" date="2011-03" db="EMBL/GenBank/DDBJ databases">
        <title>The Genome Sequence of Nematocida sp1 strain ERTm2.</title>
        <authorList>
            <consortium name="The Broad Institute Genome Sequencing Platform"/>
            <consortium name="The Broad Institute Genome Sequencing Center for Infectious Disease"/>
            <person name="Cuomo C."/>
            <person name="Troemel E."/>
            <person name="Young S.K."/>
            <person name="Zeng Q."/>
            <person name="Gargeya S."/>
            <person name="Fitzgerald M."/>
            <person name="Haas B."/>
            <person name="Abouelleil A."/>
            <person name="Alvarado L."/>
            <person name="Arachchi H.M."/>
            <person name="Berlin A."/>
            <person name="Brown A."/>
            <person name="Chapman S.B."/>
            <person name="Chen Z."/>
            <person name="Dunbar C."/>
            <person name="Freedman E."/>
            <person name="Gearin G."/>
            <person name="Gellesch M."/>
            <person name="Goldberg J."/>
            <person name="Griggs A."/>
            <person name="Gujja S."/>
            <person name="Heilman E.R."/>
            <person name="Heiman D."/>
            <person name="Howarth C."/>
            <person name="Larson L."/>
            <person name="Lui A."/>
            <person name="MacDonald P.J.P."/>
            <person name="Mehta T."/>
            <person name="Montmayeur A."/>
            <person name="Murphy C."/>
            <person name="Neiman D."/>
            <person name="Pearson M."/>
            <person name="Priest M."/>
            <person name="Roberts A."/>
            <person name="Saif S."/>
            <person name="Shea T."/>
            <person name="Shenoy N."/>
            <person name="Sisk P."/>
            <person name="Stolte C."/>
            <person name="Sykes S."/>
            <person name="White J."/>
            <person name="Yandava C."/>
            <person name="Wortman J."/>
            <person name="Nusbaum C."/>
            <person name="Birren B."/>
        </authorList>
    </citation>
    <scope>NUCLEOTIDE SEQUENCE</scope>
    <source>
        <strain evidence="5">ERTm2</strain>
    </source>
</reference>
<gene>
    <name evidence="5" type="ORF">NERG_01003</name>
    <name evidence="6" type="ORF">NESG_01146</name>
</gene>
<evidence type="ECO:0000313" key="7">
    <source>
        <dbReference type="Proteomes" id="UP000054524"/>
    </source>
</evidence>
<dbReference type="GO" id="GO:0005840">
    <property type="term" value="C:ribosome"/>
    <property type="evidence" value="ECO:0007669"/>
    <property type="project" value="UniProtKB-KW"/>
</dbReference>
<dbReference type="GO" id="GO:0003735">
    <property type="term" value="F:structural constituent of ribosome"/>
    <property type="evidence" value="ECO:0007669"/>
    <property type="project" value="UniProtKB-UniRule"/>
</dbReference>
<evidence type="ECO:0000256" key="1">
    <source>
        <dbReference type="ARBA" id="ARBA00022980"/>
    </source>
</evidence>
<keyword evidence="2 3" id="KW-0687">Ribonucleoprotein</keyword>
<evidence type="ECO:0000313" key="5">
    <source>
        <dbReference type="EMBL" id="EHY66307.1"/>
    </source>
</evidence>
<dbReference type="GO" id="GO:0006412">
    <property type="term" value="P:translation"/>
    <property type="evidence" value="ECO:0007669"/>
    <property type="project" value="InterPro"/>
</dbReference>
<dbReference type="EMBL" id="JH604634">
    <property type="protein sequence ID" value="EHY66307.1"/>
    <property type="molecule type" value="Genomic_DNA"/>
</dbReference>
<dbReference type="Proteomes" id="UP000005622">
    <property type="component" value="Unassembled WGS sequence"/>
</dbReference>
<organism evidence="5">
    <name type="scientific">Nematocida ausubeli (strain ATCC PRA-371 / ERTm2)</name>
    <name type="common">Nematode killer fungus</name>
    <dbReference type="NCBI Taxonomy" id="1913371"/>
    <lineage>
        <taxon>Eukaryota</taxon>
        <taxon>Fungi</taxon>
        <taxon>Fungi incertae sedis</taxon>
        <taxon>Microsporidia</taxon>
        <taxon>Nematocida</taxon>
    </lineage>
</organism>
<sequence length="60" mass="6692">MAKAISLNKTGKVRGSTPKVAKADKPKPKRGRAAKRALYEKRVSKGYFEGTMKMNQQVVR</sequence>
<accession>A0A086J1L6</accession>
<feature type="region of interest" description="Disordered" evidence="4">
    <location>
        <begin position="1"/>
        <end position="34"/>
    </location>
</feature>
<name>H8ZBQ4_NEMA1</name>
<dbReference type="EMBL" id="AKIJ01000003">
    <property type="protein sequence ID" value="KFG26034.1"/>
    <property type="molecule type" value="Genomic_DNA"/>
</dbReference>
<dbReference type="GO" id="GO:1990904">
    <property type="term" value="C:ribonucleoprotein complex"/>
    <property type="evidence" value="ECO:0007669"/>
    <property type="project" value="UniProtKB-KW"/>
</dbReference>
<accession>H8ZBQ4</accession>
<dbReference type="InterPro" id="IPR006846">
    <property type="entry name" value="Ribosomal_eS30"/>
</dbReference>
<evidence type="ECO:0000256" key="3">
    <source>
        <dbReference type="RuleBase" id="RU364011"/>
    </source>
</evidence>